<dbReference type="EMBL" id="JAEUBG010003218">
    <property type="protein sequence ID" value="KAH3683144.1"/>
    <property type="molecule type" value="Genomic_DNA"/>
</dbReference>
<comment type="caution">
    <text evidence="1">The sequence shown here is derived from an EMBL/GenBank/DDBJ whole genome shotgun (WGS) entry which is preliminary data.</text>
</comment>
<dbReference type="AlphaFoldDB" id="A0A9P8Q5F6"/>
<evidence type="ECO:0000313" key="1">
    <source>
        <dbReference type="EMBL" id="KAH3683144.1"/>
    </source>
</evidence>
<gene>
    <name evidence="1" type="ORF">WICPIJ_005887</name>
</gene>
<sequence>MIEYTSNPKFASLHESLVQYQVIMRHTRADQSVTLAKDMTLKLNITINGDSVSSSILKDLLSHVNLKKWCDTFKLEPTAHRSTEEASTSSITLKVSDSLRLYTQFEKFNELQEIIINIHIHTDKISLSYKLELIKNSINHILSTQILTSWELELPLIFNHHQRFRIGCNMRYLTPLSEMSGVKMGLERLLLKEEQLRFLLIDLKEMKYKPKHLKKGKIIANLRLFE</sequence>
<proteinExistence type="predicted"/>
<keyword evidence="2" id="KW-1185">Reference proteome</keyword>
<dbReference type="InterPro" id="IPR048920">
    <property type="entry name" value="REC102"/>
</dbReference>
<accession>A0A9P8Q5F6</accession>
<evidence type="ECO:0000313" key="2">
    <source>
        <dbReference type="Proteomes" id="UP000774326"/>
    </source>
</evidence>
<dbReference type="Proteomes" id="UP000774326">
    <property type="component" value="Unassembled WGS sequence"/>
</dbReference>
<organism evidence="1 2">
    <name type="scientific">Wickerhamomyces pijperi</name>
    <name type="common">Yeast</name>
    <name type="synonym">Pichia pijperi</name>
    <dbReference type="NCBI Taxonomy" id="599730"/>
    <lineage>
        <taxon>Eukaryota</taxon>
        <taxon>Fungi</taxon>
        <taxon>Dikarya</taxon>
        <taxon>Ascomycota</taxon>
        <taxon>Saccharomycotina</taxon>
        <taxon>Saccharomycetes</taxon>
        <taxon>Phaffomycetales</taxon>
        <taxon>Wickerhamomycetaceae</taxon>
        <taxon>Wickerhamomyces</taxon>
    </lineage>
</organism>
<reference evidence="1" key="2">
    <citation type="submission" date="2021-01" db="EMBL/GenBank/DDBJ databases">
        <authorList>
            <person name="Schikora-Tamarit M.A."/>
        </authorList>
    </citation>
    <scope>NUCLEOTIDE SEQUENCE</scope>
    <source>
        <strain evidence="1">CBS2887</strain>
    </source>
</reference>
<dbReference type="Pfam" id="PF21736">
    <property type="entry name" value="REC102"/>
    <property type="match status" value="1"/>
</dbReference>
<reference evidence="1" key="1">
    <citation type="journal article" date="2021" name="Open Biol.">
        <title>Shared evolutionary footprints suggest mitochondrial oxidative damage underlies multiple complex I losses in fungi.</title>
        <authorList>
            <person name="Schikora-Tamarit M.A."/>
            <person name="Marcet-Houben M."/>
            <person name="Nosek J."/>
            <person name="Gabaldon T."/>
        </authorList>
    </citation>
    <scope>NUCLEOTIDE SEQUENCE</scope>
    <source>
        <strain evidence="1">CBS2887</strain>
    </source>
</reference>
<name>A0A9P8Q5F6_WICPI</name>
<protein>
    <submittedName>
        <fullName evidence="1">Uncharacterized protein</fullName>
    </submittedName>
</protein>